<dbReference type="PIRSF" id="PIRSF000660">
    <property type="entry name" value="Ser/Thr_PK_GCN2"/>
    <property type="match status" value="1"/>
</dbReference>
<feature type="region of interest" description="Disordered" evidence="13">
    <location>
        <begin position="841"/>
        <end position="929"/>
    </location>
</feature>
<dbReference type="InterPro" id="IPR041715">
    <property type="entry name" value="HisRS-like_core"/>
</dbReference>
<dbReference type="EMBL" id="KZ819635">
    <property type="protein sequence ID" value="PWN91758.1"/>
    <property type="molecule type" value="Genomic_DNA"/>
</dbReference>
<dbReference type="PROSITE" id="PS00108">
    <property type="entry name" value="PROTEIN_KINASE_ST"/>
    <property type="match status" value="1"/>
</dbReference>
<dbReference type="Proteomes" id="UP000245768">
    <property type="component" value="Unassembled WGS sequence"/>
</dbReference>
<feature type="region of interest" description="Disordered" evidence="13">
    <location>
        <begin position="802"/>
        <end position="823"/>
    </location>
</feature>
<feature type="binding site" evidence="12">
    <location>
        <position position="762"/>
    </location>
    <ligand>
        <name>ATP</name>
        <dbReference type="ChEBI" id="CHEBI:30616"/>
    </ligand>
</feature>
<keyword evidence="4 11" id="KW-0547">Nucleotide-binding</keyword>
<feature type="compositionally biased region" description="Basic and acidic residues" evidence="13">
    <location>
        <begin position="1712"/>
        <end position="1722"/>
    </location>
</feature>
<dbReference type="CDD" id="cd23823">
    <property type="entry name" value="RWD_GCN2"/>
    <property type="match status" value="1"/>
</dbReference>
<comment type="similarity">
    <text evidence="7">Belongs to the protein kinase superfamily. Ser/Thr protein kinase family. GCN2 subfamily.</text>
</comment>
<dbReference type="RefSeq" id="XP_025378956.1">
    <property type="nucleotide sequence ID" value="XM_025521133.1"/>
</dbReference>
<feature type="compositionally biased region" description="Basic and acidic residues" evidence="13">
    <location>
        <begin position="184"/>
        <end position="215"/>
    </location>
</feature>
<dbReference type="CDD" id="cd14046">
    <property type="entry name" value="STKc_EIF2AK4_GCN2_rpt2"/>
    <property type="match status" value="1"/>
</dbReference>
<dbReference type="Pfam" id="PF13393">
    <property type="entry name" value="tRNA-synt_His"/>
    <property type="match status" value="1"/>
</dbReference>
<evidence type="ECO:0000256" key="13">
    <source>
        <dbReference type="SAM" id="MobiDB-lite"/>
    </source>
</evidence>
<evidence type="ECO:0000256" key="7">
    <source>
        <dbReference type="ARBA" id="ARBA00037982"/>
    </source>
</evidence>
<evidence type="ECO:0000256" key="2">
    <source>
        <dbReference type="ARBA" id="ARBA00022527"/>
    </source>
</evidence>
<evidence type="ECO:0000256" key="4">
    <source>
        <dbReference type="ARBA" id="ARBA00022741"/>
    </source>
</evidence>
<dbReference type="Gene3D" id="1.10.510.10">
    <property type="entry name" value="Transferase(Phosphotransferase) domain 1"/>
    <property type="match status" value="2"/>
</dbReference>
<organism evidence="17 18">
    <name type="scientific">Acaromyces ingoldii</name>
    <dbReference type="NCBI Taxonomy" id="215250"/>
    <lineage>
        <taxon>Eukaryota</taxon>
        <taxon>Fungi</taxon>
        <taxon>Dikarya</taxon>
        <taxon>Basidiomycota</taxon>
        <taxon>Ustilaginomycotina</taxon>
        <taxon>Exobasidiomycetes</taxon>
        <taxon>Exobasidiales</taxon>
        <taxon>Cryptobasidiaceae</taxon>
        <taxon>Acaromyces</taxon>
    </lineage>
</organism>
<feature type="active site" description="Proton acceptor" evidence="10">
    <location>
        <position position="982"/>
    </location>
</feature>
<reference evidence="17 18" key="1">
    <citation type="journal article" date="2018" name="Mol. Biol. Evol.">
        <title>Broad Genomic Sampling Reveals a Smut Pathogenic Ancestry of the Fungal Clade Ustilaginomycotina.</title>
        <authorList>
            <person name="Kijpornyongpan T."/>
            <person name="Mondo S.J."/>
            <person name="Barry K."/>
            <person name="Sandor L."/>
            <person name="Lee J."/>
            <person name="Lipzen A."/>
            <person name="Pangilinan J."/>
            <person name="LaButti K."/>
            <person name="Hainaut M."/>
            <person name="Henrissat B."/>
            <person name="Grigoriev I.V."/>
            <person name="Spatafora J.W."/>
            <person name="Aime M.C."/>
        </authorList>
    </citation>
    <scope>NUCLEOTIDE SEQUENCE [LARGE SCALE GENOMIC DNA]</scope>
    <source>
        <strain evidence="17 18">MCA 4198</strain>
    </source>
</reference>
<dbReference type="GO" id="GO:0005524">
    <property type="term" value="F:ATP binding"/>
    <property type="evidence" value="ECO:0007669"/>
    <property type="project" value="UniProtKB-UniRule"/>
</dbReference>
<dbReference type="InterPro" id="IPR000719">
    <property type="entry name" value="Prot_kinase_dom"/>
</dbReference>
<dbReference type="PANTHER" id="PTHR11042:SF136">
    <property type="entry name" value="EIF-2-ALPHA KINASE GCN2"/>
    <property type="match status" value="1"/>
</dbReference>
<evidence type="ECO:0000256" key="8">
    <source>
        <dbReference type="ARBA" id="ARBA00047899"/>
    </source>
</evidence>
<feature type="compositionally biased region" description="Polar residues" evidence="13">
    <location>
        <begin position="919"/>
        <end position="929"/>
    </location>
</feature>
<feature type="region of interest" description="Disordered" evidence="13">
    <location>
        <begin position="248"/>
        <end position="284"/>
    </location>
</feature>
<dbReference type="SUPFAM" id="SSF56112">
    <property type="entry name" value="Protein kinase-like (PK-like)"/>
    <property type="match status" value="2"/>
</dbReference>
<dbReference type="InterPro" id="IPR045864">
    <property type="entry name" value="aa-tRNA-synth_II/BPL/LPL"/>
</dbReference>
<dbReference type="InterPro" id="IPR024435">
    <property type="entry name" value="HisRS-related_dom"/>
</dbReference>
<evidence type="ECO:0000313" key="17">
    <source>
        <dbReference type="EMBL" id="PWN91758.1"/>
    </source>
</evidence>
<feature type="compositionally biased region" description="Polar residues" evidence="13">
    <location>
        <begin position="1"/>
        <end position="12"/>
    </location>
</feature>
<dbReference type="Gene3D" id="3.10.110.10">
    <property type="entry name" value="Ubiquitin Conjugating Enzyme"/>
    <property type="match status" value="1"/>
</dbReference>
<sequence>MPWSKSKGNNKSVVVPPALQPSAPSRSLQELAQLQSTELEVLESILGPDFEQVQAEALTPWNRKATPPSPSGSQRQQQQQHTFDVTLRPDVDELKPHVSALVRFRLPLRYPDLPPIIKVVEQSEKTRGVTARQALALQDYLSARAKELLGTVDEMLWELITGGQEWMSGHNEAVSKMTKGPNRSLEEEKELRERAAQTAEEKRAREETERLRQEEAERASKLVQLIEEEQSKKALAIKEERDRKREAFAMPSAGNSSPSQSPRSPDNNRRGLQRSVTLNKLGTKESGDLDIRSSLLRKAQELDGSQQTEAFIDPIEHLGVVTHHVAIGPLLRQNRLSTVHLAWAHPSLSQQNASMQQNNGLWCLETFPITTRHYDLSSGKRKIEEVEWELEKLRGIREETLVNVLACALVLDDAHDISPLSTRRPSTSKVSRRLLVLSERIEGPTLRTLLRQCGRLSWKKVRYHLWDMLCALDALHSRNLLHRNICLDYFYLDDGRPSHMKLAGTGYVRRLSDMDEVNPLSDKMGNQFDALPTSDLPTGWLAPESIMASEDSPSAKVYTRKIDIWNLGIVVLQMLYSSTIVSQYSSLDAFLASEAFGPLDEALEASAEHVKVFLRGMLEKSTRKRCSAEELKSRLEEMIRFEEAEENSRGITTETTATAGKRAKRDTFTAADKNDRPKMTRGPSAATDVGGAGAEEHELAMTRALRPGSFWQLRRNDATAPVTGLSRYESDFEELELLGKGAYGAVFKARNRLDGRSYAIKKIRLSASAENDDRTLREITALSRLNHQNIVRYVTCWIQTQAEDPQPTSSEEAMSSLKTTDGRSKADFSFRVPGIDDDFLSVGHDAGSNVRFGSSDSGESDDEDPAPPCKAGERPSCSEGSKDSDSDSDSSSDSSSETRSGSESVDRIASRSSFKRPQPQDSRTAASPSQPRWLYIQMEYVENQTLREAIDRGLSVDESWRLFRQIIEALVHITSLGIIHRDLKPSNILMYCNDQILMEAANTANPISSSTNTAGDIKIGDFGLATTTPQQAQLDGPTYGTLEESGDLTTEVGTNLYIAPEVAKRGGSRYDHKVDVYAAGVIFFEMLAAQRVYKTGMERIGVVRDLRSEEVIFPKGWNEAQMPAQTKIIQWLLNHDPSKRPTALELLKSELLPPKLEDEYIAECLRLMSTPNSTYNLQLMGSLFGREEPADQREAREFTFDAGGNDEGQDNRFIGVACTHLRSLFRRHGAVELEAPLLLPPNELYGPDRKPVELLDKTGKVVQLPYDLVVPFARMAARSEGKRFKRYAIAPVFRDNLLAGGQPRSVTEVDFDIVSPEKTPAAEAEALSVVDEILDEMPGLDSEEWVVQISHGDVLDLITDRVPPRQRPEALAAISLLSGGGKTAVANGRAMLNQLALPRSIVEEIEASNMSDDVSIVFSRLERLVALDLRPKLSRAVEEIKRVIHLAAHFGMQRRFLFTPLLVPSNELLYKGAIHFVVARAGSKKRDVLASGGRYDVLMKRFASPTIPGPPPHAVGIQIAVGRIALALAKHHESVLPRLMMSKAVDEERYFGPCAPRRCDVYVASGKGILSVRMEICRDLWAAGLSADLAYDHALEDSPALLASTCRAEGILFLVIARTRQSSLVKVKGILSRTEYEVPRHELCAWLAERIARQNSSSAAALTSADHHHAAGTLGSGAGAAGSAAAGHHRPTYDAAEAQVILPNPFTNASSRRQDKHGNNERRSKKNVAPIQERAVREVAKVVDDITTNRTMPTATYAVELTGTTFARLCAASLARTDEQLWKLFFDSLTSVDERDYGRLVRKHIDDLEGGRCWLVSIREEGAHLV</sequence>
<evidence type="ECO:0000259" key="16">
    <source>
        <dbReference type="PROSITE" id="PS50908"/>
    </source>
</evidence>
<evidence type="ECO:0000313" key="18">
    <source>
        <dbReference type="Proteomes" id="UP000245768"/>
    </source>
</evidence>
<dbReference type="SMART" id="SM00220">
    <property type="entry name" value="S_TKc"/>
    <property type="match status" value="1"/>
</dbReference>
<dbReference type="InterPro" id="IPR006575">
    <property type="entry name" value="RWD_dom"/>
</dbReference>
<keyword evidence="3" id="KW-0808">Transferase</keyword>
<dbReference type="InterPro" id="IPR016255">
    <property type="entry name" value="Gcn2"/>
</dbReference>
<comment type="catalytic activity">
    <reaction evidence="9">
        <text>L-seryl-[protein] + ATP = O-phospho-L-seryl-[protein] + ADP + H(+)</text>
        <dbReference type="Rhea" id="RHEA:17989"/>
        <dbReference type="Rhea" id="RHEA-COMP:9863"/>
        <dbReference type="Rhea" id="RHEA-COMP:11604"/>
        <dbReference type="ChEBI" id="CHEBI:15378"/>
        <dbReference type="ChEBI" id="CHEBI:29999"/>
        <dbReference type="ChEBI" id="CHEBI:30616"/>
        <dbReference type="ChEBI" id="CHEBI:83421"/>
        <dbReference type="ChEBI" id="CHEBI:456216"/>
        <dbReference type="EC" id="2.7.11.1"/>
    </reaction>
</comment>
<evidence type="ECO:0000256" key="11">
    <source>
        <dbReference type="PIRSR" id="PIRSR000660-2"/>
    </source>
</evidence>
<dbReference type="EC" id="2.7.11.1" evidence="1"/>
<dbReference type="GO" id="GO:0005634">
    <property type="term" value="C:nucleus"/>
    <property type="evidence" value="ECO:0007669"/>
    <property type="project" value="TreeGrafter"/>
</dbReference>
<accession>A0A316YSV9</accession>
<feature type="compositionally biased region" description="Polar residues" evidence="13">
    <location>
        <begin position="649"/>
        <end position="658"/>
    </location>
</feature>
<comment type="catalytic activity">
    <reaction evidence="8">
        <text>L-threonyl-[protein] + ATP = O-phospho-L-threonyl-[protein] + ADP + H(+)</text>
        <dbReference type="Rhea" id="RHEA:46608"/>
        <dbReference type="Rhea" id="RHEA-COMP:11060"/>
        <dbReference type="Rhea" id="RHEA-COMP:11605"/>
        <dbReference type="ChEBI" id="CHEBI:15378"/>
        <dbReference type="ChEBI" id="CHEBI:30013"/>
        <dbReference type="ChEBI" id="CHEBI:30616"/>
        <dbReference type="ChEBI" id="CHEBI:61977"/>
        <dbReference type="ChEBI" id="CHEBI:456216"/>
        <dbReference type="EC" id="2.7.11.1"/>
    </reaction>
</comment>
<dbReference type="Pfam" id="PF12745">
    <property type="entry name" value="HGTP_anticodon2"/>
    <property type="match status" value="1"/>
</dbReference>
<dbReference type="Pfam" id="PF00069">
    <property type="entry name" value="Pkinase"/>
    <property type="match status" value="3"/>
</dbReference>
<feature type="binding site" evidence="11">
    <location>
        <position position="761"/>
    </location>
    <ligand>
        <name>ATP</name>
        <dbReference type="ChEBI" id="CHEBI:30616"/>
    </ligand>
</feature>
<dbReference type="Gene3D" id="3.30.200.20">
    <property type="entry name" value="Phosphorylase Kinase, domain 1"/>
    <property type="match status" value="1"/>
</dbReference>
<dbReference type="SUPFAM" id="SSF54495">
    <property type="entry name" value="UBC-like"/>
    <property type="match status" value="1"/>
</dbReference>
<feature type="region of interest" description="Disordered" evidence="13">
    <location>
        <begin position="1"/>
        <end position="23"/>
    </location>
</feature>
<dbReference type="InterPro" id="IPR006195">
    <property type="entry name" value="aa-tRNA-synth_II"/>
</dbReference>
<dbReference type="GO" id="GO:0004694">
    <property type="term" value="F:eukaryotic translation initiation factor 2alpha kinase activity"/>
    <property type="evidence" value="ECO:0007669"/>
    <property type="project" value="InterPro"/>
</dbReference>
<dbReference type="STRING" id="215250.A0A316YSV9"/>
<feature type="domain" description="Aminoacyl-transfer RNA synthetases class-II family profile" evidence="15">
    <location>
        <begin position="1221"/>
        <end position="1537"/>
    </location>
</feature>
<dbReference type="InterPro" id="IPR011009">
    <property type="entry name" value="Kinase-like_dom_sf"/>
</dbReference>
<keyword evidence="5 17" id="KW-0418">Kinase</keyword>
<evidence type="ECO:0000256" key="12">
    <source>
        <dbReference type="PROSITE-ProRule" id="PRU10141"/>
    </source>
</evidence>
<proteinExistence type="inferred from homology"/>
<feature type="compositionally biased region" description="Low complexity" evidence="13">
    <location>
        <begin position="889"/>
        <end position="903"/>
    </location>
</feature>
<name>A0A316YSV9_9BASI</name>
<feature type="region of interest" description="Disordered" evidence="13">
    <location>
        <begin position="175"/>
        <end position="215"/>
    </location>
</feature>
<dbReference type="InterPro" id="IPR050339">
    <property type="entry name" value="CC_SR_Kinase"/>
</dbReference>
<dbReference type="Pfam" id="PF05773">
    <property type="entry name" value="RWD"/>
    <property type="match status" value="1"/>
</dbReference>
<dbReference type="InterPro" id="IPR016135">
    <property type="entry name" value="UBQ-conjugating_enzyme/RWD"/>
</dbReference>
<dbReference type="FunCoup" id="A0A316YSV9">
    <property type="interactions" value="528"/>
</dbReference>
<protein>
    <recommendedName>
        <fullName evidence="1">non-specific serine/threonine protein kinase</fullName>
        <ecNumber evidence="1">2.7.11.1</ecNumber>
    </recommendedName>
</protein>
<feature type="compositionally biased region" description="Low complexity" evidence="13">
    <location>
        <begin position="71"/>
        <end position="80"/>
    </location>
</feature>
<dbReference type="PROSITE" id="PS50908">
    <property type="entry name" value="RWD"/>
    <property type="match status" value="1"/>
</dbReference>
<dbReference type="Gene3D" id="3.30.930.10">
    <property type="entry name" value="Bira Bifunctional Protein, Domain 2"/>
    <property type="match status" value="1"/>
</dbReference>
<feature type="domain" description="Protein kinase" evidence="14">
    <location>
        <begin position="325"/>
        <end position="639"/>
    </location>
</feature>
<evidence type="ECO:0000259" key="14">
    <source>
        <dbReference type="PROSITE" id="PS50011"/>
    </source>
</evidence>
<dbReference type="InParanoid" id="A0A316YSV9"/>
<dbReference type="GO" id="GO:0005737">
    <property type="term" value="C:cytoplasm"/>
    <property type="evidence" value="ECO:0007669"/>
    <property type="project" value="TreeGrafter"/>
</dbReference>
<feature type="domain" description="RWD" evidence="16">
    <location>
        <begin position="37"/>
        <end position="170"/>
    </location>
</feature>
<keyword evidence="6 11" id="KW-0067">ATP-binding</keyword>
<feature type="binding site" evidence="11">
    <location>
        <begin position="738"/>
        <end position="746"/>
    </location>
    <ligand>
        <name>ATP</name>
        <dbReference type="ChEBI" id="CHEBI:30616"/>
    </ligand>
</feature>
<dbReference type="SUPFAM" id="SSF55681">
    <property type="entry name" value="Class II aaRS and biotin synthetases"/>
    <property type="match status" value="1"/>
</dbReference>
<dbReference type="InterPro" id="IPR036621">
    <property type="entry name" value="Anticodon-bd_dom_sf"/>
</dbReference>
<keyword evidence="2" id="KW-0723">Serine/threonine-protein kinase</keyword>
<feature type="region of interest" description="Disordered" evidence="13">
    <location>
        <begin position="56"/>
        <end position="82"/>
    </location>
</feature>
<feature type="compositionally biased region" description="Polar residues" evidence="13">
    <location>
        <begin position="253"/>
        <end position="265"/>
    </location>
</feature>
<dbReference type="PANTHER" id="PTHR11042">
    <property type="entry name" value="EUKARYOTIC TRANSLATION INITIATION FACTOR 2-ALPHA KINASE EIF2-ALPHA KINASE -RELATED"/>
    <property type="match status" value="1"/>
</dbReference>
<gene>
    <name evidence="17" type="ORF">FA10DRAFT_265599</name>
</gene>
<dbReference type="GO" id="GO:0000077">
    <property type="term" value="P:DNA damage checkpoint signaling"/>
    <property type="evidence" value="ECO:0007669"/>
    <property type="project" value="InterPro"/>
</dbReference>
<evidence type="ECO:0000256" key="10">
    <source>
        <dbReference type="PIRSR" id="PIRSR000660-1"/>
    </source>
</evidence>
<evidence type="ECO:0000256" key="1">
    <source>
        <dbReference type="ARBA" id="ARBA00012513"/>
    </source>
</evidence>
<evidence type="ECO:0000256" key="9">
    <source>
        <dbReference type="ARBA" id="ARBA00048679"/>
    </source>
</evidence>
<dbReference type="InterPro" id="IPR017441">
    <property type="entry name" value="Protein_kinase_ATP_BS"/>
</dbReference>
<feature type="compositionally biased region" description="Polar residues" evidence="13">
    <location>
        <begin position="802"/>
        <end position="819"/>
    </location>
</feature>
<feature type="region of interest" description="Disordered" evidence="13">
    <location>
        <begin position="646"/>
        <end position="694"/>
    </location>
</feature>
<evidence type="ECO:0000259" key="15">
    <source>
        <dbReference type="PROSITE" id="PS50862"/>
    </source>
</evidence>
<dbReference type="SUPFAM" id="SSF52954">
    <property type="entry name" value="Class II aaRS ABD-related"/>
    <property type="match status" value="1"/>
</dbReference>
<evidence type="ECO:0000256" key="5">
    <source>
        <dbReference type="ARBA" id="ARBA00022777"/>
    </source>
</evidence>
<keyword evidence="18" id="KW-1185">Reference proteome</keyword>
<dbReference type="PROSITE" id="PS50011">
    <property type="entry name" value="PROTEIN_KINASE_DOM"/>
    <property type="match status" value="2"/>
</dbReference>
<feature type="region of interest" description="Disordered" evidence="13">
    <location>
        <begin position="1706"/>
        <end position="1731"/>
    </location>
</feature>
<dbReference type="OrthoDB" id="341578at2759"/>
<feature type="domain" description="Protein kinase" evidence="14">
    <location>
        <begin position="732"/>
        <end position="1152"/>
    </location>
</feature>
<dbReference type="GeneID" id="37043049"/>
<dbReference type="InterPro" id="IPR008271">
    <property type="entry name" value="Ser/Thr_kinase_AS"/>
</dbReference>
<evidence type="ECO:0000256" key="3">
    <source>
        <dbReference type="ARBA" id="ARBA00022679"/>
    </source>
</evidence>
<dbReference type="Gene3D" id="3.40.50.800">
    <property type="entry name" value="Anticodon-binding domain"/>
    <property type="match status" value="1"/>
</dbReference>
<evidence type="ECO:0000256" key="6">
    <source>
        <dbReference type="ARBA" id="ARBA00022840"/>
    </source>
</evidence>
<dbReference type="PROSITE" id="PS50862">
    <property type="entry name" value="AA_TRNA_LIGASE_II"/>
    <property type="match status" value="1"/>
</dbReference>
<dbReference type="PROSITE" id="PS00107">
    <property type="entry name" value="PROTEIN_KINASE_ATP"/>
    <property type="match status" value="1"/>
</dbReference>